<dbReference type="SUPFAM" id="SSF81891">
    <property type="entry name" value="Poly A polymerase C-terminal region-like"/>
    <property type="match status" value="1"/>
</dbReference>
<dbReference type="HOGENOM" id="CLU_012833_0_0_4"/>
<feature type="domain" description="ACT" evidence="8">
    <location>
        <begin position="687"/>
        <end position="769"/>
    </location>
</feature>
<evidence type="ECO:0000256" key="6">
    <source>
        <dbReference type="ARBA" id="ARBA00023268"/>
    </source>
</evidence>
<keyword evidence="6 7" id="KW-0511">Multifunctional enzyme</keyword>
<dbReference type="OrthoDB" id="9758038at2"/>
<dbReference type="InterPro" id="IPR013546">
    <property type="entry name" value="PII_UdlTrfase/GS_AdlTrfase"/>
</dbReference>
<evidence type="ECO:0000256" key="3">
    <source>
        <dbReference type="ARBA" id="ARBA00022737"/>
    </source>
</evidence>
<dbReference type="AlphaFoldDB" id="A0A0E3V110"/>
<dbReference type="CDD" id="cd05401">
    <property type="entry name" value="NT_GlnE_GlnD_like"/>
    <property type="match status" value="1"/>
</dbReference>
<evidence type="ECO:0000256" key="1">
    <source>
        <dbReference type="ARBA" id="ARBA00022679"/>
    </source>
</evidence>
<organism evidence="10 11">
    <name type="scientific">Polynucleobacter duraquae</name>
    <dbReference type="NCBI Taxonomy" id="1835254"/>
    <lineage>
        <taxon>Bacteria</taxon>
        <taxon>Pseudomonadati</taxon>
        <taxon>Pseudomonadota</taxon>
        <taxon>Betaproteobacteria</taxon>
        <taxon>Burkholderiales</taxon>
        <taxon>Burkholderiaceae</taxon>
        <taxon>Polynucleobacter</taxon>
    </lineage>
</organism>
<comment type="caution">
    <text evidence="7">Lacks conserved residue(s) required for the propagation of feature annotation.</text>
</comment>
<dbReference type="EC" id="3.1.4.-" evidence="7"/>
<evidence type="ECO:0000256" key="4">
    <source>
        <dbReference type="ARBA" id="ARBA00022801"/>
    </source>
</evidence>
<dbReference type="PANTHER" id="PTHR47320:SF1">
    <property type="entry name" value="BIFUNCTIONAL URIDYLYLTRANSFERASE_URIDYLYL-REMOVING ENZYME"/>
    <property type="match status" value="1"/>
</dbReference>
<keyword evidence="1 7" id="KW-0808">Transferase</keyword>
<dbReference type="NCBIfam" id="NF002837">
    <property type="entry name" value="PRK03059.1"/>
    <property type="match status" value="1"/>
</dbReference>
<dbReference type="PROSITE" id="PS51671">
    <property type="entry name" value="ACT"/>
    <property type="match status" value="2"/>
</dbReference>
<dbReference type="Pfam" id="PF08335">
    <property type="entry name" value="GlnD_UR_UTase"/>
    <property type="match status" value="1"/>
</dbReference>
<dbReference type="GO" id="GO:0008773">
    <property type="term" value="F:[protein-PII] uridylyltransferase activity"/>
    <property type="evidence" value="ECO:0007669"/>
    <property type="project" value="UniProtKB-UniRule"/>
</dbReference>
<evidence type="ECO:0000313" key="11">
    <source>
        <dbReference type="Proteomes" id="UP000061135"/>
    </source>
</evidence>
<dbReference type="InterPro" id="IPR002912">
    <property type="entry name" value="ACT_dom"/>
</dbReference>
<keyword evidence="2 7" id="KW-0548">Nucleotidyltransferase</keyword>
<dbReference type="CDD" id="cd00077">
    <property type="entry name" value="HDc"/>
    <property type="match status" value="1"/>
</dbReference>
<dbReference type="InterPro" id="IPR043519">
    <property type="entry name" value="NT_sf"/>
</dbReference>
<dbReference type="STRING" id="1835254.CL55_00014110"/>
<dbReference type="SUPFAM" id="SSF81593">
    <property type="entry name" value="Nucleotidyltransferase substrate binding subunit/domain"/>
    <property type="match status" value="1"/>
</dbReference>
<comment type="domain">
    <text evidence="7">Has four distinct domains: an N-terminal nucleotidyltransferase (NT) domain responsible for UTase activity, a central HD domain that encodes UR activity, and two C-terminal ACT domains that seem to have a role in glutamine sensing.</text>
</comment>
<dbReference type="KEGG" id="pdq:CL55_00014110"/>
<protein>
    <recommendedName>
        <fullName evidence="7">Bifunctional uridylyltransferase/uridylyl-removing enzyme</fullName>
        <shortName evidence="7">UTase/UR</shortName>
    </recommendedName>
    <alternativeName>
        <fullName evidence="7">Bifunctional [protein-PII] modification enzyme</fullName>
    </alternativeName>
    <alternativeName>
        <fullName evidence="7">Bifunctional nitrogen sensor protein</fullName>
    </alternativeName>
    <domain>
        <recommendedName>
            <fullName evidence="7">[Protein-PII] uridylyltransferase</fullName>
            <shortName evidence="7">PII uridylyltransferase</shortName>
            <shortName evidence="7">UTase</shortName>
            <ecNumber evidence="7">2.7.7.59</ecNumber>
        </recommendedName>
    </domain>
    <domain>
        <recommendedName>
            <fullName evidence="7">[Protein-PII]-UMP uridylyl-removing enzyme</fullName>
            <shortName evidence="7">UR</shortName>
            <ecNumber evidence="7">3.1.4.-</ecNumber>
        </recommendedName>
    </domain>
</protein>
<keyword evidence="4 7" id="KW-0378">Hydrolase</keyword>
<dbReference type="PROSITE" id="PS51831">
    <property type="entry name" value="HD"/>
    <property type="match status" value="1"/>
</dbReference>
<dbReference type="CDD" id="cd04900">
    <property type="entry name" value="ACT_UUR-like_1"/>
    <property type="match status" value="1"/>
</dbReference>
<comment type="catalytic activity">
    <reaction evidence="7">
        <text>[protein-PII]-uridylyl-L-tyrosine + H2O = [protein-PII]-L-tyrosine + UMP + H(+)</text>
        <dbReference type="Rhea" id="RHEA:48600"/>
        <dbReference type="Rhea" id="RHEA-COMP:12147"/>
        <dbReference type="Rhea" id="RHEA-COMP:12148"/>
        <dbReference type="ChEBI" id="CHEBI:15377"/>
        <dbReference type="ChEBI" id="CHEBI:15378"/>
        <dbReference type="ChEBI" id="CHEBI:46858"/>
        <dbReference type="ChEBI" id="CHEBI:57865"/>
        <dbReference type="ChEBI" id="CHEBI:90602"/>
    </reaction>
</comment>
<dbReference type="GO" id="GO:0006808">
    <property type="term" value="P:regulation of nitrogen utilization"/>
    <property type="evidence" value="ECO:0007669"/>
    <property type="project" value="UniProtKB-UniRule"/>
</dbReference>
<comment type="similarity">
    <text evidence="7">Belongs to the GlnD family.</text>
</comment>
<dbReference type="InterPro" id="IPR003607">
    <property type="entry name" value="HD/PDEase_dom"/>
</dbReference>
<dbReference type="InterPro" id="IPR002934">
    <property type="entry name" value="Polymerase_NTP_transf_dom"/>
</dbReference>
<dbReference type="NCBIfam" id="TIGR01693">
    <property type="entry name" value="UTase_glnD"/>
    <property type="match status" value="1"/>
</dbReference>
<sequence length="867" mass="98266">MGQTLAAMKPIVDISSLRAARELAYDDFREHQVVGRLTKQLSKLSDQLLISIWNSCDLNSDAALVAVGGFGRGALFPYSDIDILILLPADKQYFEDVLASKIEKFVAQCWDTGLEIGSSVRTVAECISEAEQDITVRTSLLESRLICGKKALFKEFESVYEKTLDPKSFFQAKLAEQIQRHYKYQDTPYSLEPNCKESPGGLRDLQVISWVSKAAHFGNTFKDLSLAGLVTQRELTELNRNQRFLETLRANLHLLAKRRQDVLVFDLQTPLAAAVGITEESSRLASEAIMRRYYWAAKAVSQLNDVLLQNIEALLFPQESKTTHAIAGEGNECFIERQGVLDITDPQLFQKHPEQILRTFLVFAQTSNVKSLSATIFRALFNARQKMDSQWRKDPVNRALFIEILKEPEGVSRAFQLMNRTSVLGRYLPAFRRIVGQMQHDLFHVYTVDQHILMVLRNVRRFMVVEHTHEFPFCSSLIAHFEKPWLLVIAALFHDIAKGRGGDHSELGKTDMRKFAKDHSLDKADTELLIWLVAEHLNMSQVAQKKDITDPDVVQAFAKKVGDERHLTALYLLTVADVRGTSPKVWNAWKGKLLEDLYRVTLRVLGGAKPDASSELAQHQEESRAKLRLYAIEDSAYENLWKQLDVAFFLRQDAADIAWLTRHLLDKVNSEIPVVRARLSPVGEGLQIAVYVKDQEDLFARICAYFERHGFSIWDARIHTTKHGYALDTFQISGSNLVDEGGSYRDLIQLVEYELTAALQHNDPLPSPSMGRLSRQSRTFPIQPRVHMTPDERGHYYALSLSASDRTGLLYVISRILAKHQVSLHTARINTLGERVEDVFLLDAANLSKNPKLQILLETDLLEALGA</sequence>
<evidence type="ECO:0000256" key="5">
    <source>
        <dbReference type="ARBA" id="ARBA00022842"/>
    </source>
</evidence>
<reference evidence="10 11" key="1">
    <citation type="submission" date="2014-03" db="EMBL/GenBank/DDBJ databases">
        <title>Genome of Polynucleobacter strain MWH-MoK4.</title>
        <authorList>
            <person name="Hahn M.W."/>
        </authorList>
    </citation>
    <scope>NUCLEOTIDE SEQUENCE [LARGE SCALE GENOMIC DNA]</scope>
    <source>
        <strain evidence="10 11">MWH-MoK4</strain>
    </source>
</reference>
<dbReference type="InterPro" id="IPR010043">
    <property type="entry name" value="UTase/UR"/>
</dbReference>
<dbReference type="Pfam" id="PF01966">
    <property type="entry name" value="HD"/>
    <property type="match status" value="1"/>
</dbReference>
<dbReference type="RefSeq" id="WP_046330464.1">
    <property type="nucleotide sequence ID" value="NZ_CP007501.1"/>
</dbReference>
<evidence type="ECO:0000259" key="9">
    <source>
        <dbReference type="PROSITE" id="PS51831"/>
    </source>
</evidence>
<gene>
    <name evidence="7" type="primary">glnD</name>
    <name evidence="10" type="ORF">CL55_00014110</name>
</gene>
<feature type="region of interest" description="Uridylyltransferase" evidence="7">
    <location>
        <begin position="1"/>
        <end position="329"/>
    </location>
</feature>
<dbReference type="HAMAP" id="MF_00277">
    <property type="entry name" value="PII_uridylyl_transf"/>
    <property type="match status" value="1"/>
</dbReference>
<dbReference type="InterPro" id="IPR045865">
    <property type="entry name" value="ACT-like_dom_sf"/>
</dbReference>
<name>A0A0E3V110_9BURK</name>
<feature type="domain" description="ACT" evidence="8">
    <location>
        <begin position="798"/>
        <end position="867"/>
    </location>
</feature>
<comment type="catalytic activity">
    <reaction evidence="7">
        <text>[protein-PII]-L-tyrosine + UTP = [protein-PII]-uridylyl-L-tyrosine + diphosphate</text>
        <dbReference type="Rhea" id="RHEA:13673"/>
        <dbReference type="Rhea" id="RHEA-COMP:12147"/>
        <dbReference type="Rhea" id="RHEA-COMP:12148"/>
        <dbReference type="ChEBI" id="CHEBI:33019"/>
        <dbReference type="ChEBI" id="CHEBI:46398"/>
        <dbReference type="ChEBI" id="CHEBI:46858"/>
        <dbReference type="ChEBI" id="CHEBI:90602"/>
        <dbReference type="EC" id="2.7.7.59"/>
    </reaction>
</comment>
<dbReference type="CDD" id="cd04899">
    <property type="entry name" value="ACT_ACR-UUR-like_2"/>
    <property type="match status" value="1"/>
</dbReference>
<dbReference type="SUPFAM" id="SSF55021">
    <property type="entry name" value="ACT-like"/>
    <property type="match status" value="2"/>
</dbReference>
<comment type="activity regulation">
    <text evidence="7">Uridylyltransferase (UTase) activity is inhibited by glutamine, while glutamine activates uridylyl-removing (UR) activity.</text>
</comment>
<evidence type="ECO:0000259" key="8">
    <source>
        <dbReference type="PROSITE" id="PS51671"/>
    </source>
</evidence>
<keyword evidence="3" id="KW-0677">Repeat</keyword>
<keyword evidence="5 7" id="KW-0460">Magnesium</keyword>
<proteinExistence type="inferred from homology"/>
<evidence type="ECO:0000256" key="7">
    <source>
        <dbReference type="HAMAP-Rule" id="MF_00277"/>
    </source>
</evidence>
<dbReference type="Proteomes" id="UP000061135">
    <property type="component" value="Chromosome"/>
</dbReference>
<evidence type="ECO:0000256" key="2">
    <source>
        <dbReference type="ARBA" id="ARBA00022695"/>
    </source>
</evidence>
<dbReference type="InterPro" id="IPR006674">
    <property type="entry name" value="HD_domain"/>
</dbReference>
<evidence type="ECO:0000313" key="10">
    <source>
        <dbReference type="EMBL" id="AKD25744.1"/>
    </source>
</evidence>
<dbReference type="PANTHER" id="PTHR47320">
    <property type="entry name" value="BIFUNCTIONAL URIDYLYLTRANSFERASE/URIDYLYL-REMOVING ENZYME"/>
    <property type="match status" value="1"/>
</dbReference>
<dbReference type="SMART" id="SM00471">
    <property type="entry name" value="HDc"/>
    <property type="match status" value="1"/>
</dbReference>
<dbReference type="Gene3D" id="1.10.3090.10">
    <property type="entry name" value="cca-adding enzyme, domain 2"/>
    <property type="match status" value="1"/>
</dbReference>
<dbReference type="PIRSF" id="PIRSF006288">
    <property type="entry name" value="PII_uridyltransf"/>
    <property type="match status" value="1"/>
</dbReference>
<dbReference type="EMBL" id="CP007501">
    <property type="protein sequence ID" value="AKD25744.1"/>
    <property type="molecule type" value="Genomic_DNA"/>
</dbReference>
<dbReference type="SUPFAM" id="SSF81301">
    <property type="entry name" value="Nucleotidyltransferase"/>
    <property type="match status" value="1"/>
</dbReference>
<accession>A0A0E3V110</accession>
<feature type="domain" description="HD" evidence="9">
    <location>
        <begin position="448"/>
        <end position="570"/>
    </location>
</feature>
<dbReference type="Pfam" id="PF01909">
    <property type="entry name" value="NTP_transf_2"/>
    <property type="match status" value="1"/>
</dbReference>
<comment type="function">
    <text evidence="7">Modifies, by uridylylation and deuridylylation, the PII regulatory proteins (GlnB and homologs), in response to the nitrogen status of the cell that GlnD senses through the glutamine level. Under low glutamine levels, catalyzes the conversion of the PII proteins and UTP to PII-UMP and PPi, while under higher glutamine levels, GlnD hydrolyzes PII-UMP to PII and UMP (deuridylylation). Thus, controls uridylylation state and activity of the PII proteins, and plays an important role in the regulation of nitrogen metabolism.</text>
</comment>
<dbReference type="GO" id="GO:0008081">
    <property type="term" value="F:phosphoric diester hydrolase activity"/>
    <property type="evidence" value="ECO:0007669"/>
    <property type="project" value="UniProtKB-UniRule"/>
</dbReference>
<dbReference type="EC" id="2.7.7.59" evidence="7"/>
<dbReference type="PATRIC" id="fig|576611.7.peg.1434"/>
<comment type="cofactor">
    <cofactor evidence="7">
        <name>Mg(2+)</name>
        <dbReference type="ChEBI" id="CHEBI:18420"/>
    </cofactor>
</comment>
<keyword evidence="11" id="KW-1185">Reference proteome</keyword>